<organism evidence="2 3">
    <name type="scientific">Caerostris extrusa</name>
    <name type="common">Bark spider</name>
    <name type="synonym">Caerostris bankana</name>
    <dbReference type="NCBI Taxonomy" id="172846"/>
    <lineage>
        <taxon>Eukaryota</taxon>
        <taxon>Metazoa</taxon>
        <taxon>Ecdysozoa</taxon>
        <taxon>Arthropoda</taxon>
        <taxon>Chelicerata</taxon>
        <taxon>Arachnida</taxon>
        <taxon>Araneae</taxon>
        <taxon>Araneomorphae</taxon>
        <taxon>Entelegynae</taxon>
        <taxon>Araneoidea</taxon>
        <taxon>Araneidae</taxon>
        <taxon>Caerostris</taxon>
    </lineage>
</organism>
<feature type="transmembrane region" description="Helical" evidence="1">
    <location>
        <begin position="141"/>
        <end position="158"/>
    </location>
</feature>
<evidence type="ECO:0000256" key="1">
    <source>
        <dbReference type="SAM" id="Phobius"/>
    </source>
</evidence>
<keyword evidence="1" id="KW-0472">Membrane</keyword>
<reference evidence="2 3" key="1">
    <citation type="submission" date="2021-06" db="EMBL/GenBank/DDBJ databases">
        <title>Caerostris extrusa draft genome.</title>
        <authorList>
            <person name="Kono N."/>
            <person name="Arakawa K."/>
        </authorList>
    </citation>
    <scope>NUCLEOTIDE SEQUENCE [LARGE SCALE GENOMIC DNA]</scope>
</reference>
<keyword evidence="3" id="KW-1185">Reference proteome</keyword>
<comment type="caution">
    <text evidence="2">The sequence shown here is derived from an EMBL/GenBank/DDBJ whole genome shotgun (WGS) entry which is preliminary data.</text>
</comment>
<proteinExistence type="predicted"/>
<dbReference type="Proteomes" id="UP001054945">
    <property type="component" value="Unassembled WGS sequence"/>
</dbReference>
<accession>A0AAV4VVV6</accession>
<keyword evidence="1" id="KW-1133">Transmembrane helix</keyword>
<protein>
    <submittedName>
        <fullName evidence="2">Uncharacterized protein</fullName>
    </submittedName>
</protein>
<dbReference type="AlphaFoldDB" id="A0AAV4VVV6"/>
<evidence type="ECO:0000313" key="3">
    <source>
        <dbReference type="Proteomes" id="UP001054945"/>
    </source>
</evidence>
<gene>
    <name evidence="2" type="ORF">CEXT_350751</name>
</gene>
<evidence type="ECO:0000313" key="2">
    <source>
        <dbReference type="EMBL" id="GIY74258.1"/>
    </source>
</evidence>
<keyword evidence="1" id="KW-0812">Transmembrane</keyword>
<dbReference type="EMBL" id="BPLR01015191">
    <property type="protein sequence ID" value="GIY74258.1"/>
    <property type="molecule type" value="Genomic_DNA"/>
</dbReference>
<sequence>MKNTIKYCLRKSFHVTAPQLCVVGRTPEKLPLVQQANKVIWVRRRRRLESARRSRQKPEVKLSVNGGCRNAWKKLQRRIRAEPPSLNPFPSTIFQSAKKFRADPFKREHENVLRRERRVKKRQQTSNGPSLSSKRHRLDNGLLLQCIMITIFLILNPFEIRIRSISSNPFLTVQSIDVSVEIDYGSINP</sequence>
<name>A0AAV4VVV6_CAEEX</name>